<dbReference type="Gene3D" id="3.30.70.270">
    <property type="match status" value="1"/>
</dbReference>
<sequence length="281" mass="32601">MLKKFLTYIEKILQHTNEIFVIKDTRNNILFVNEKIKDYGYDPDKLVGKKYLSLLSSKHKGKRFKKVVNGKTALNYEVEFLKSDGTIVNALASNSPVWDDDGNILFVVSTLADVTSYRRLQKKLIESTYIDYLTGLYNIRYLYKRLREEIRRAIRKSEKVAVIMFDIDNFKNYNDNFGHESGNKLLKNVGNIINNSIREGVDLGFRFGGDEFLILINQAEERIALGIAGRIREKFLELNYKHLDLSMGIEYYKNGCSIKDLIVGVDKKVYRAKKSKKKIIK</sequence>
<dbReference type="InterPro" id="IPR000014">
    <property type="entry name" value="PAS"/>
</dbReference>
<dbReference type="PANTHER" id="PTHR45138">
    <property type="entry name" value="REGULATORY COMPONENTS OF SENSORY TRANSDUCTION SYSTEM"/>
    <property type="match status" value="1"/>
</dbReference>
<dbReference type="GO" id="GO:0052621">
    <property type="term" value="F:diguanylate cyclase activity"/>
    <property type="evidence" value="ECO:0007669"/>
    <property type="project" value="TreeGrafter"/>
</dbReference>
<name>X1ARU2_9ZZZZ</name>
<comment type="caution">
    <text evidence="3">The sequence shown here is derived from an EMBL/GenBank/DDBJ whole genome shotgun (WGS) entry which is preliminary data.</text>
</comment>
<dbReference type="CDD" id="cd01949">
    <property type="entry name" value="GGDEF"/>
    <property type="match status" value="1"/>
</dbReference>
<feature type="domain" description="GGDEF" evidence="2">
    <location>
        <begin position="158"/>
        <end position="281"/>
    </location>
</feature>
<reference evidence="3" key="1">
    <citation type="journal article" date="2014" name="Front. Microbiol.">
        <title>High frequency of phylogenetically diverse reductive dehalogenase-homologous genes in deep subseafloor sedimentary metagenomes.</title>
        <authorList>
            <person name="Kawai M."/>
            <person name="Futagami T."/>
            <person name="Toyoda A."/>
            <person name="Takaki Y."/>
            <person name="Nishi S."/>
            <person name="Hori S."/>
            <person name="Arai W."/>
            <person name="Tsubouchi T."/>
            <person name="Morono Y."/>
            <person name="Uchiyama I."/>
            <person name="Ito T."/>
            <person name="Fujiyama A."/>
            <person name="Inagaki F."/>
            <person name="Takami H."/>
        </authorList>
    </citation>
    <scope>NUCLEOTIDE SEQUENCE</scope>
    <source>
        <strain evidence="3">Expedition CK06-06</strain>
    </source>
</reference>
<evidence type="ECO:0008006" key="4">
    <source>
        <dbReference type="Google" id="ProtNLM"/>
    </source>
</evidence>
<evidence type="ECO:0000259" key="2">
    <source>
        <dbReference type="PROSITE" id="PS50887"/>
    </source>
</evidence>
<dbReference type="InterPro" id="IPR000160">
    <property type="entry name" value="GGDEF_dom"/>
</dbReference>
<dbReference type="PROSITE" id="PS50887">
    <property type="entry name" value="GGDEF"/>
    <property type="match status" value="1"/>
</dbReference>
<dbReference type="GO" id="GO:0005886">
    <property type="term" value="C:plasma membrane"/>
    <property type="evidence" value="ECO:0007669"/>
    <property type="project" value="TreeGrafter"/>
</dbReference>
<dbReference type="GO" id="GO:0043709">
    <property type="term" value="P:cell adhesion involved in single-species biofilm formation"/>
    <property type="evidence" value="ECO:0007669"/>
    <property type="project" value="TreeGrafter"/>
</dbReference>
<evidence type="ECO:0000259" key="1">
    <source>
        <dbReference type="PROSITE" id="PS50113"/>
    </source>
</evidence>
<dbReference type="Gene3D" id="3.30.450.20">
    <property type="entry name" value="PAS domain"/>
    <property type="match status" value="1"/>
</dbReference>
<organism evidence="3">
    <name type="scientific">marine sediment metagenome</name>
    <dbReference type="NCBI Taxonomy" id="412755"/>
    <lineage>
        <taxon>unclassified sequences</taxon>
        <taxon>metagenomes</taxon>
        <taxon>ecological metagenomes</taxon>
    </lineage>
</organism>
<dbReference type="SUPFAM" id="SSF55073">
    <property type="entry name" value="Nucleotide cyclase"/>
    <property type="match status" value="1"/>
</dbReference>
<evidence type="ECO:0000313" key="3">
    <source>
        <dbReference type="EMBL" id="GAG62586.1"/>
    </source>
</evidence>
<dbReference type="InterPro" id="IPR029787">
    <property type="entry name" value="Nucleotide_cyclase"/>
</dbReference>
<dbReference type="SMART" id="SM00267">
    <property type="entry name" value="GGDEF"/>
    <property type="match status" value="1"/>
</dbReference>
<proteinExistence type="predicted"/>
<dbReference type="PANTHER" id="PTHR45138:SF6">
    <property type="entry name" value="DIGUANYLATE CYCLASE DGCN"/>
    <property type="match status" value="1"/>
</dbReference>
<protein>
    <recommendedName>
        <fullName evidence="4">GGDEF domain-containing protein</fullName>
    </recommendedName>
</protein>
<dbReference type="Pfam" id="PF00990">
    <property type="entry name" value="GGDEF"/>
    <property type="match status" value="1"/>
</dbReference>
<dbReference type="CDD" id="cd00130">
    <property type="entry name" value="PAS"/>
    <property type="match status" value="1"/>
</dbReference>
<accession>X1ARU2</accession>
<dbReference type="NCBIfam" id="TIGR00229">
    <property type="entry name" value="sensory_box"/>
    <property type="match status" value="1"/>
</dbReference>
<dbReference type="AlphaFoldDB" id="X1ARU2"/>
<dbReference type="InterPro" id="IPR050469">
    <property type="entry name" value="Diguanylate_Cyclase"/>
</dbReference>
<dbReference type="SUPFAM" id="SSF55785">
    <property type="entry name" value="PYP-like sensor domain (PAS domain)"/>
    <property type="match status" value="1"/>
</dbReference>
<dbReference type="EMBL" id="BART01000048">
    <property type="protein sequence ID" value="GAG62586.1"/>
    <property type="molecule type" value="Genomic_DNA"/>
</dbReference>
<dbReference type="SMART" id="SM00086">
    <property type="entry name" value="PAC"/>
    <property type="match status" value="1"/>
</dbReference>
<dbReference type="InterPro" id="IPR001610">
    <property type="entry name" value="PAC"/>
</dbReference>
<dbReference type="InterPro" id="IPR035965">
    <property type="entry name" value="PAS-like_dom_sf"/>
</dbReference>
<dbReference type="GO" id="GO:1902201">
    <property type="term" value="P:negative regulation of bacterial-type flagellum-dependent cell motility"/>
    <property type="evidence" value="ECO:0007669"/>
    <property type="project" value="TreeGrafter"/>
</dbReference>
<dbReference type="InterPro" id="IPR000700">
    <property type="entry name" value="PAS-assoc_C"/>
</dbReference>
<dbReference type="PROSITE" id="PS50113">
    <property type="entry name" value="PAC"/>
    <property type="match status" value="1"/>
</dbReference>
<dbReference type="InterPro" id="IPR043128">
    <property type="entry name" value="Rev_trsase/Diguanyl_cyclase"/>
</dbReference>
<dbReference type="Pfam" id="PF13426">
    <property type="entry name" value="PAS_9"/>
    <property type="match status" value="1"/>
</dbReference>
<dbReference type="NCBIfam" id="TIGR00254">
    <property type="entry name" value="GGDEF"/>
    <property type="match status" value="1"/>
</dbReference>
<feature type="domain" description="PAC" evidence="1">
    <location>
        <begin position="74"/>
        <end position="126"/>
    </location>
</feature>
<gene>
    <name evidence="3" type="ORF">S01H4_00376</name>
</gene>